<protein>
    <submittedName>
        <fullName evidence="1">DivIVA domain-containing protein</fullName>
    </submittedName>
</protein>
<reference evidence="1 2" key="1">
    <citation type="submission" date="2019-07" db="EMBL/GenBank/DDBJ databases">
        <title>Analysis of the biochemical properties, biological activity and biotechnological potential of siderophores and biosurfactants produced by Antarctic psychrotolerant bacteria.</title>
        <authorList>
            <person name="Styczynski M."/>
            <person name="Krucon T."/>
            <person name="Decewicz P."/>
            <person name="Dziewit L."/>
        </authorList>
    </citation>
    <scope>NUCLEOTIDE SEQUENCE [LARGE SCALE GENOMIC DNA]</scope>
    <source>
        <strain evidence="1 2">ANT_H27</strain>
    </source>
</reference>
<dbReference type="Gene3D" id="6.10.250.660">
    <property type="match status" value="1"/>
</dbReference>
<proteinExistence type="predicted"/>
<dbReference type="OrthoDB" id="3480096at2"/>
<dbReference type="InterPro" id="IPR019933">
    <property type="entry name" value="DivIVA_domain"/>
</dbReference>
<dbReference type="Proteomes" id="UP000323856">
    <property type="component" value="Unassembled WGS sequence"/>
</dbReference>
<evidence type="ECO:0000313" key="1">
    <source>
        <dbReference type="EMBL" id="KAA0977675.1"/>
    </source>
</evidence>
<dbReference type="InterPro" id="IPR019932">
    <property type="entry name" value="CHP03543"/>
</dbReference>
<comment type="caution">
    <text evidence="1">The sequence shown here is derived from an EMBL/GenBank/DDBJ whole genome shotgun (WGS) entry which is preliminary data.</text>
</comment>
<dbReference type="NCBIfam" id="TIGR03543">
    <property type="entry name" value="divI1A_rptt_fam"/>
    <property type="match status" value="1"/>
</dbReference>
<dbReference type="EMBL" id="VOBL01000006">
    <property type="protein sequence ID" value="KAA0977675.1"/>
    <property type="molecule type" value="Genomic_DNA"/>
</dbReference>
<evidence type="ECO:0000313" key="2">
    <source>
        <dbReference type="Proteomes" id="UP000323856"/>
    </source>
</evidence>
<sequence>MLRPPHHSAGLPARNTEIKERIVSQEKAQTAPAPFERVGEKDFGYNTKQVDVFLARARATFNGDGDDDSIVTSHMVRRTVFPAQRGGYSAREVDGALDRLEDVFAQRERDALIQSNGEEAWLQQVGRLSAILRGRLHRSPGERFRRPSRANAPSYNVQDVDKLCSQLVDYFEKDVPMSVDTVRRAEFRRAEGEHGYEESQVDAFLDRVVELMASID</sequence>
<gene>
    <name evidence="1" type="ORF">FQ154_08235</name>
</gene>
<dbReference type="AlphaFoldDB" id="A0A5B0EHK3"/>
<accession>A0A5B0EHK3</accession>
<dbReference type="NCBIfam" id="TIGR03544">
    <property type="entry name" value="DivI1A_domain"/>
    <property type="match status" value="2"/>
</dbReference>
<organism evidence="1 2">
    <name type="scientific">Paeniglutamicibacter gangotriensis</name>
    <dbReference type="NCBI Taxonomy" id="254787"/>
    <lineage>
        <taxon>Bacteria</taxon>
        <taxon>Bacillati</taxon>
        <taxon>Actinomycetota</taxon>
        <taxon>Actinomycetes</taxon>
        <taxon>Micrococcales</taxon>
        <taxon>Micrococcaceae</taxon>
        <taxon>Paeniglutamicibacter</taxon>
    </lineage>
</organism>
<name>A0A5B0EHK3_9MICC</name>